<dbReference type="SUPFAM" id="SSF54211">
    <property type="entry name" value="Ribosomal protein S5 domain 2-like"/>
    <property type="match status" value="1"/>
</dbReference>
<sequence length="622" mass="69786">MAKIHELSETLTNQIAAGEVIERPASVVKELVENAIDAKASQIEIEFIDAGLKEVIVRDNGSGIASEDLDLAFRRHATSKISKERDLFKIATLGFRGEALASIVAVSHTEVITSTDGIKGVKAEFAGGEKLSEETHASTKGTEIKVSDLFYNTPARLKYLKSPRTETMKIVDIVNRLALGHSEVAFTLKNEGKLLLKTPGNNNLRQDLANIYGRFIAKDMIEFSKEDPDFKVSGLLSTPETTRSNRNFVSILLNGRYIKNYQLTKAILAGYGSKIAQGRYPIAVILIELDPFLVDVNVHPTKEQVRLSKEKELSRLITEGISTALLENTSQVSALANLNKEVDRQDQLAFNLNKNVVDTTRTYEEKPAKEEKQIADQEANYVDLNQVREDDRYVLTASWDKNVAIQVSLTPFTSKDTDSSEDSLLTKGDEKIAYSLPYLTYCGQVGAYILASNEDDLYLIDQVSAQRALKYRDTLKQMQEKDYQQTLLTPLVLDFGSEDYLEIKNHLSELKELGLILEDFGQNSLLLPSYPLWLKDESERNIRELLDLFLTSKKDNLTSIKSSLAKAEVRRQVRKEKLTKEGAQNLLEQLASLADPYHDPFGQLIIVKITDTELDHMFKKGE</sequence>
<evidence type="ECO:0000256" key="3">
    <source>
        <dbReference type="ARBA" id="ARBA00023204"/>
    </source>
</evidence>
<dbReference type="GO" id="GO:0032300">
    <property type="term" value="C:mismatch repair complex"/>
    <property type="evidence" value="ECO:0007669"/>
    <property type="project" value="InterPro"/>
</dbReference>
<dbReference type="Pfam" id="PF08676">
    <property type="entry name" value="MutL_C"/>
    <property type="match status" value="1"/>
</dbReference>
<keyword evidence="3 4" id="KW-0234">DNA repair</keyword>
<dbReference type="InterPro" id="IPR042121">
    <property type="entry name" value="MutL_C_regsub"/>
</dbReference>
<keyword evidence="7" id="KW-0255">Endonuclease</keyword>
<dbReference type="GO" id="GO:0005524">
    <property type="term" value="F:ATP binding"/>
    <property type="evidence" value="ECO:0007669"/>
    <property type="project" value="InterPro"/>
</dbReference>
<organism evidence="7 8">
    <name type="scientific">Lactobacillus mulieris</name>
    <dbReference type="NCBI Taxonomy" id="2508708"/>
    <lineage>
        <taxon>Bacteria</taxon>
        <taxon>Bacillati</taxon>
        <taxon>Bacillota</taxon>
        <taxon>Bacilli</taxon>
        <taxon>Lactobacillales</taxon>
        <taxon>Lactobacillaceae</taxon>
        <taxon>Lactobacillus</taxon>
    </lineage>
</organism>
<evidence type="ECO:0000259" key="5">
    <source>
        <dbReference type="SMART" id="SM00853"/>
    </source>
</evidence>
<evidence type="ECO:0000256" key="4">
    <source>
        <dbReference type="HAMAP-Rule" id="MF_00149"/>
    </source>
</evidence>
<dbReference type="SUPFAM" id="SSF118116">
    <property type="entry name" value="DNA mismatch repair protein MutL"/>
    <property type="match status" value="1"/>
</dbReference>
<name>A0AAP3GX68_9LACO</name>
<dbReference type="Proteomes" id="UP001213015">
    <property type="component" value="Unassembled WGS sequence"/>
</dbReference>
<feature type="domain" description="MutL C-terminal dimerisation" evidence="5">
    <location>
        <begin position="441"/>
        <end position="579"/>
    </location>
</feature>
<dbReference type="NCBIfam" id="TIGR00585">
    <property type="entry name" value="mutl"/>
    <property type="match status" value="1"/>
</dbReference>
<keyword evidence="7" id="KW-0378">Hydrolase</keyword>
<dbReference type="InterPro" id="IPR038973">
    <property type="entry name" value="MutL/Mlh/Pms-like"/>
</dbReference>
<dbReference type="Gene3D" id="3.30.1370.100">
    <property type="entry name" value="MutL, C-terminal domain, regulatory subdomain"/>
    <property type="match status" value="1"/>
</dbReference>
<dbReference type="CDD" id="cd16926">
    <property type="entry name" value="HATPase_MutL-MLH-PMS-like"/>
    <property type="match status" value="1"/>
</dbReference>
<comment type="caution">
    <text evidence="7">The sequence shown here is derived from an EMBL/GenBank/DDBJ whole genome shotgun (WGS) entry which is preliminary data.</text>
</comment>
<dbReference type="InterPro" id="IPR013507">
    <property type="entry name" value="DNA_mismatch_S5_2-like"/>
</dbReference>
<dbReference type="GO" id="GO:0030983">
    <property type="term" value="F:mismatched DNA binding"/>
    <property type="evidence" value="ECO:0007669"/>
    <property type="project" value="InterPro"/>
</dbReference>
<feature type="domain" description="DNA mismatch repair protein S5" evidence="6">
    <location>
        <begin position="208"/>
        <end position="326"/>
    </location>
</feature>
<proteinExistence type="inferred from homology"/>
<dbReference type="SMART" id="SM00853">
    <property type="entry name" value="MutL_C"/>
    <property type="match status" value="1"/>
</dbReference>
<dbReference type="InterPro" id="IPR037198">
    <property type="entry name" value="MutL_C_sf"/>
</dbReference>
<dbReference type="SUPFAM" id="SSF55874">
    <property type="entry name" value="ATPase domain of HSP90 chaperone/DNA topoisomerase II/histidine kinase"/>
    <property type="match status" value="1"/>
</dbReference>
<dbReference type="GO" id="GO:0140664">
    <property type="term" value="F:ATP-dependent DNA damage sensor activity"/>
    <property type="evidence" value="ECO:0007669"/>
    <property type="project" value="InterPro"/>
</dbReference>
<dbReference type="RefSeq" id="WP_006586358.1">
    <property type="nucleotide sequence ID" value="NZ_CABMGH010000040.1"/>
</dbReference>
<gene>
    <name evidence="4 7" type="primary">mutL</name>
    <name evidence="7" type="ORF">L2422_05910</name>
</gene>
<dbReference type="InterPro" id="IPR020568">
    <property type="entry name" value="Ribosomal_Su5_D2-typ_SF"/>
</dbReference>
<evidence type="ECO:0000256" key="2">
    <source>
        <dbReference type="ARBA" id="ARBA00022763"/>
    </source>
</evidence>
<dbReference type="InterPro" id="IPR002099">
    <property type="entry name" value="MutL/Mlh/PMS"/>
</dbReference>
<comment type="function">
    <text evidence="4">This protein is involved in the repair of mismatches in DNA. It is required for dam-dependent methyl-directed DNA mismatch repair. May act as a 'molecular matchmaker', a protein that promotes the formation of a stable complex between two or more DNA-binding proteins in an ATP-dependent manner without itself being part of a final effector complex.</text>
</comment>
<evidence type="ECO:0000256" key="1">
    <source>
        <dbReference type="ARBA" id="ARBA00006082"/>
    </source>
</evidence>
<dbReference type="EMBL" id="JAKHLF010000009">
    <property type="protein sequence ID" value="MCZ3845027.1"/>
    <property type="molecule type" value="Genomic_DNA"/>
</dbReference>
<dbReference type="GO" id="GO:0004519">
    <property type="term" value="F:endonuclease activity"/>
    <property type="evidence" value="ECO:0007669"/>
    <property type="project" value="UniProtKB-KW"/>
</dbReference>
<dbReference type="SMART" id="SM01340">
    <property type="entry name" value="DNA_mis_repair"/>
    <property type="match status" value="1"/>
</dbReference>
<dbReference type="Pfam" id="PF13589">
    <property type="entry name" value="HATPase_c_3"/>
    <property type="match status" value="1"/>
</dbReference>
<dbReference type="GO" id="GO:0016887">
    <property type="term" value="F:ATP hydrolysis activity"/>
    <property type="evidence" value="ECO:0007669"/>
    <property type="project" value="InterPro"/>
</dbReference>
<dbReference type="AlphaFoldDB" id="A0AAP3GX68"/>
<dbReference type="InterPro" id="IPR014790">
    <property type="entry name" value="MutL_C"/>
</dbReference>
<dbReference type="Gene3D" id="3.30.230.10">
    <property type="match status" value="1"/>
</dbReference>
<dbReference type="Gene3D" id="3.30.1540.20">
    <property type="entry name" value="MutL, C-terminal domain, dimerisation subdomain"/>
    <property type="match status" value="1"/>
</dbReference>
<dbReference type="InterPro" id="IPR042120">
    <property type="entry name" value="MutL_C_dimsub"/>
</dbReference>
<dbReference type="GO" id="GO:0006298">
    <property type="term" value="P:mismatch repair"/>
    <property type="evidence" value="ECO:0007669"/>
    <property type="project" value="UniProtKB-UniRule"/>
</dbReference>
<evidence type="ECO:0000313" key="8">
    <source>
        <dbReference type="Proteomes" id="UP001213015"/>
    </source>
</evidence>
<reference evidence="7" key="1">
    <citation type="submission" date="2022-01" db="EMBL/GenBank/DDBJ databases">
        <title>VMRC isolate genome collection.</title>
        <authorList>
            <person name="France M."/>
            <person name="Rutt L."/>
            <person name="Humphrys M."/>
            <person name="Ravel J."/>
        </authorList>
    </citation>
    <scope>NUCLEOTIDE SEQUENCE</scope>
    <source>
        <strain evidence="7">C0127B5</strain>
    </source>
</reference>
<dbReference type="Gene3D" id="3.30.565.10">
    <property type="entry name" value="Histidine kinase-like ATPase, C-terminal domain"/>
    <property type="match status" value="1"/>
</dbReference>
<evidence type="ECO:0000259" key="6">
    <source>
        <dbReference type="SMART" id="SM01340"/>
    </source>
</evidence>
<dbReference type="HAMAP" id="MF_00149">
    <property type="entry name" value="DNA_mis_repair"/>
    <property type="match status" value="1"/>
</dbReference>
<dbReference type="PROSITE" id="PS00058">
    <property type="entry name" value="DNA_MISMATCH_REPAIR_1"/>
    <property type="match status" value="1"/>
</dbReference>
<dbReference type="FunFam" id="3.30.565.10:FF:000003">
    <property type="entry name" value="DNA mismatch repair endonuclease MutL"/>
    <property type="match status" value="1"/>
</dbReference>
<dbReference type="GeneID" id="97459055"/>
<dbReference type="PANTHER" id="PTHR10073:SF12">
    <property type="entry name" value="DNA MISMATCH REPAIR PROTEIN MLH1"/>
    <property type="match status" value="1"/>
</dbReference>
<dbReference type="InterPro" id="IPR020667">
    <property type="entry name" value="DNA_mismatch_repair_MutL"/>
</dbReference>
<dbReference type="InterPro" id="IPR014721">
    <property type="entry name" value="Ribsml_uS5_D2-typ_fold_subgr"/>
</dbReference>
<dbReference type="CDD" id="cd00782">
    <property type="entry name" value="MutL_Trans"/>
    <property type="match status" value="1"/>
</dbReference>
<dbReference type="InterPro" id="IPR014762">
    <property type="entry name" value="DNA_mismatch_repair_CS"/>
</dbReference>
<dbReference type="InterPro" id="IPR036890">
    <property type="entry name" value="HATPase_C_sf"/>
</dbReference>
<protein>
    <recommendedName>
        <fullName evidence="4">DNA mismatch repair protein MutL</fullName>
    </recommendedName>
</protein>
<dbReference type="Pfam" id="PF01119">
    <property type="entry name" value="DNA_mis_repair"/>
    <property type="match status" value="1"/>
</dbReference>
<dbReference type="PANTHER" id="PTHR10073">
    <property type="entry name" value="DNA MISMATCH REPAIR PROTEIN MLH, PMS, MUTL"/>
    <property type="match status" value="1"/>
</dbReference>
<comment type="similarity">
    <text evidence="1 4">Belongs to the DNA mismatch repair MutL/HexB family.</text>
</comment>
<keyword evidence="2 4" id="KW-0227">DNA damage</keyword>
<keyword evidence="7" id="KW-0540">Nuclease</keyword>
<evidence type="ECO:0000313" key="7">
    <source>
        <dbReference type="EMBL" id="MCZ3845027.1"/>
    </source>
</evidence>
<accession>A0AAP3GX68</accession>